<name>A0A2S8FR26_9BACT</name>
<comment type="caution">
    <text evidence="3">The sequence shown here is derived from an EMBL/GenBank/DDBJ whole genome shotgun (WGS) entry which is preliminary data.</text>
</comment>
<dbReference type="OrthoDB" id="244732at2"/>
<proteinExistence type="predicted"/>
<protein>
    <recommendedName>
        <fullName evidence="2">Pyrrolo-quinoline quinone repeat domain-containing protein</fullName>
    </recommendedName>
</protein>
<feature type="compositionally biased region" description="Basic and acidic residues" evidence="1">
    <location>
        <begin position="813"/>
        <end position="823"/>
    </location>
</feature>
<gene>
    <name evidence="3" type="ORF">C5Y83_13410</name>
</gene>
<dbReference type="Proteomes" id="UP000238322">
    <property type="component" value="Unassembled WGS sequence"/>
</dbReference>
<evidence type="ECO:0000256" key="1">
    <source>
        <dbReference type="SAM" id="MobiDB-lite"/>
    </source>
</evidence>
<organism evidence="3 4">
    <name type="scientific">Blastopirellula marina</name>
    <dbReference type="NCBI Taxonomy" id="124"/>
    <lineage>
        <taxon>Bacteria</taxon>
        <taxon>Pseudomonadati</taxon>
        <taxon>Planctomycetota</taxon>
        <taxon>Planctomycetia</taxon>
        <taxon>Pirellulales</taxon>
        <taxon>Pirellulaceae</taxon>
        <taxon>Blastopirellula</taxon>
    </lineage>
</organism>
<feature type="domain" description="Pyrrolo-quinoline quinone repeat" evidence="2">
    <location>
        <begin position="555"/>
        <end position="723"/>
    </location>
</feature>
<dbReference type="InterPro" id="IPR002372">
    <property type="entry name" value="PQQ_rpt_dom"/>
</dbReference>
<dbReference type="InterPro" id="IPR015943">
    <property type="entry name" value="WD40/YVTN_repeat-like_dom_sf"/>
</dbReference>
<dbReference type="RefSeq" id="WP_105330241.1">
    <property type="nucleotide sequence ID" value="NZ_PUHY01000010.1"/>
</dbReference>
<dbReference type="SUPFAM" id="SSF50998">
    <property type="entry name" value="Quinoprotein alcohol dehydrogenase-like"/>
    <property type="match status" value="1"/>
</dbReference>
<reference evidence="3 4" key="1">
    <citation type="submission" date="2018-02" db="EMBL/GenBank/DDBJ databases">
        <title>Comparative genomes isolates from brazilian mangrove.</title>
        <authorList>
            <person name="Araujo J.E."/>
            <person name="Taketani R.G."/>
            <person name="Silva M.C.P."/>
            <person name="Loureco M.V."/>
            <person name="Andreote F.D."/>
        </authorList>
    </citation>
    <scope>NUCLEOTIDE SEQUENCE [LARGE SCALE GENOMIC DNA]</scope>
    <source>
        <strain evidence="3 4">Hex-1 MGV</strain>
    </source>
</reference>
<dbReference type="Gene3D" id="2.130.10.10">
    <property type="entry name" value="YVTN repeat-like/Quinoprotein amine dehydrogenase"/>
    <property type="match status" value="1"/>
</dbReference>
<dbReference type="Gene3D" id="1.25.40.10">
    <property type="entry name" value="Tetratricopeptide repeat domain"/>
    <property type="match status" value="1"/>
</dbReference>
<sequence>MIDLTVRTIRTAGLVGFLALSLLGARQSFGQVGDLEVRAEFSLTVELPEIRNDTKNLLSQIDQHLQQKNWQDAIDTLGRLIGSHGDELIARGSDQVDLGSQYTYYVDLKSYLQRRIAEYSRQTPEFLEVYRQRIDPLAQTVLDEAKASRDPAQLATAIDDYFLSSYTDDALLYLGDLLLEQARFNEARTAWERISPRFRTPNDPSGVLLAMPGQPMWVAVDGIDWKKHRNYIRQCLEDNASSSPLATIPNSNIDPAAVWARLCLASWLEGAEDRAQSELELLKQLYPDGHGYLGGRETNFAQFLSRLVDTSHGTLPGRHEKDWPTFAGAYSRNGHGKLTRPAGTYQPNWSVAIDRQVLSRPAGSGVTNGQAAEPEATPLISETEKELNSTFPIVHDGVVVVADEQRVRAFELESGLAAFPTSGRAFDKTDLEYGAFYSPGRRVDVDFESRRRGNLLSAMTIKFLHALGVPRFTQSSDGDMLVARLGITAIGVPMFQAQFQDPADMVIFDMSKQGKLIARIPPVTELSLPWSFEGTAIIDGNRLYCGMTKSGVRDESAVACFDWTTSQMLWRKSLSITQPYGSGLVQEADYGHRSYNLLTLKDGVLYYNTNHGVIAALDAERGDTLWLTRYPRLPLVPTPRLELAHGLVQRNINPCVVTQGLVISMPLDCDRVFALDAATGQLVWQTVPSGIEPMHILGATDEDVLVSGKQLFWIQLHSGKIRAEFPQVARDPRDSGFGRGTIVGDQVYWPTHDTVYRLGSRLDENAQVVTAGEPVDLAQYGEEGGNVLVSDEFMIIASPSRMTVYSPTSSDVLPKREADDPSN</sequence>
<dbReference type="Pfam" id="PF13360">
    <property type="entry name" value="PQQ_2"/>
    <property type="match status" value="1"/>
</dbReference>
<evidence type="ECO:0000313" key="3">
    <source>
        <dbReference type="EMBL" id="PQO34510.1"/>
    </source>
</evidence>
<dbReference type="InterPro" id="IPR011047">
    <property type="entry name" value="Quinoprotein_ADH-like_sf"/>
</dbReference>
<dbReference type="InterPro" id="IPR011990">
    <property type="entry name" value="TPR-like_helical_dom_sf"/>
</dbReference>
<evidence type="ECO:0000259" key="2">
    <source>
        <dbReference type="Pfam" id="PF13360"/>
    </source>
</evidence>
<evidence type="ECO:0000313" key="4">
    <source>
        <dbReference type="Proteomes" id="UP000238322"/>
    </source>
</evidence>
<accession>A0A2S8FR26</accession>
<dbReference type="EMBL" id="PUHY01000010">
    <property type="protein sequence ID" value="PQO34510.1"/>
    <property type="molecule type" value="Genomic_DNA"/>
</dbReference>
<feature type="region of interest" description="Disordered" evidence="1">
    <location>
        <begin position="804"/>
        <end position="823"/>
    </location>
</feature>
<dbReference type="AlphaFoldDB" id="A0A2S8FR26"/>